<evidence type="ECO:0000256" key="4">
    <source>
        <dbReference type="ARBA" id="ARBA00022989"/>
    </source>
</evidence>
<keyword evidence="5 6" id="KW-0472">Membrane</keyword>
<dbReference type="AlphaFoldDB" id="U1LQX5"/>
<dbReference type="Pfam" id="PF09678">
    <property type="entry name" value="Caa3_CtaG"/>
    <property type="match status" value="1"/>
</dbReference>
<dbReference type="GO" id="GO:0005886">
    <property type="term" value="C:plasma membrane"/>
    <property type="evidence" value="ECO:0007669"/>
    <property type="project" value="UniProtKB-SubCell"/>
</dbReference>
<evidence type="ECO:0000256" key="1">
    <source>
        <dbReference type="ARBA" id="ARBA00004651"/>
    </source>
</evidence>
<keyword evidence="2" id="KW-1003">Cell membrane</keyword>
<organism evidence="7 8">
    <name type="scientific">Agrococcus pavilionensis RW1</name>
    <dbReference type="NCBI Taxonomy" id="1330458"/>
    <lineage>
        <taxon>Bacteria</taxon>
        <taxon>Bacillati</taxon>
        <taxon>Actinomycetota</taxon>
        <taxon>Actinomycetes</taxon>
        <taxon>Micrococcales</taxon>
        <taxon>Microbacteriaceae</taxon>
        <taxon>Agrococcus</taxon>
    </lineage>
</organism>
<evidence type="ECO:0000313" key="7">
    <source>
        <dbReference type="EMBL" id="ERG64457.1"/>
    </source>
</evidence>
<evidence type="ECO:0000256" key="6">
    <source>
        <dbReference type="SAM" id="Phobius"/>
    </source>
</evidence>
<dbReference type="InterPro" id="IPR019108">
    <property type="entry name" value="Caa3_assmbl_CtaG-rel"/>
</dbReference>
<keyword evidence="3 6" id="KW-0812">Transmembrane</keyword>
<feature type="transmembrane region" description="Helical" evidence="6">
    <location>
        <begin position="83"/>
        <end position="105"/>
    </location>
</feature>
<dbReference type="OrthoDB" id="5241646at2"/>
<evidence type="ECO:0000256" key="3">
    <source>
        <dbReference type="ARBA" id="ARBA00022692"/>
    </source>
</evidence>
<name>U1LQX5_9MICO</name>
<comment type="subcellular location">
    <subcellularLocation>
        <location evidence="1">Cell membrane</location>
        <topology evidence="1">Multi-pass membrane protein</topology>
    </subcellularLocation>
</comment>
<comment type="caution">
    <text evidence="7">The sequence shown here is derived from an EMBL/GenBank/DDBJ whole genome shotgun (WGS) entry which is preliminary data.</text>
</comment>
<feature type="transmembrane region" description="Helical" evidence="6">
    <location>
        <begin position="172"/>
        <end position="194"/>
    </location>
</feature>
<evidence type="ECO:0000313" key="8">
    <source>
        <dbReference type="Proteomes" id="UP000016462"/>
    </source>
</evidence>
<dbReference type="RefSeq" id="WP_021010346.1">
    <property type="nucleotide sequence ID" value="NZ_ASHR01000021.1"/>
</dbReference>
<keyword evidence="4 6" id="KW-1133">Transmembrane helix</keyword>
<keyword evidence="8" id="KW-1185">Reference proteome</keyword>
<feature type="transmembrane region" description="Helical" evidence="6">
    <location>
        <begin position="215"/>
        <end position="237"/>
    </location>
</feature>
<feature type="transmembrane region" description="Helical" evidence="6">
    <location>
        <begin position="57"/>
        <end position="77"/>
    </location>
</feature>
<evidence type="ECO:0000256" key="2">
    <source>
        <dbReference type="ARBA" id="ARBA00022475"/>
    </source>
</evidence>
<protein>
    <recommendedName>
        <fullName evidence="9">Cytochrome c oxidase assembly protein</fullName>
    </recommendedName>
</protein>
<reference evidence="7 8" key="1">
    <citation type="journal article" date="2013" name="Genome Announc.">
        <title>First draft genome sequence from a member of the genus agrococcus, isolated from modern microbialites.</title>
        <authorList>
            <person name="White R.A.III."/>
            <person name="Grassa C.J."/>
            <person name="Suttle C.A."/>
        </authorList>
    </citation>
    <scope>NUCLEOTIDE SEQUENCE [LARGE SCALE GENOMIC DNA]</scope>
    <source>
        <strain evidence="7 8">RW1</strain>
    </source>
</reference>
<feature type="transmembrane region" description="Helical" evidence="6">
    <location>
        <begin position="140"/>
        <end position="160"/>
    </location>
</feature>
<proteinExistence type="predicted"/>
<sequence length="323" mass="35054">MSGPGSIGPLPPPGFEQFLLPASPAVPVLPALALVLAIAYLAGVLRLRRHGHPWPWLRTACFLLACLLMAVVTGAGIDAYGQLMFSILMFQQLALTMVIAPLLVLGSPGTLLLRATPHRGLGSTVLRVALCALRSRAARLALHPVLVIPLMLLSFFGLYVGGIADALLPTSIGHVVLEVAFLVVGIVITAPLVSSDPLPRRTTYPSRMFDIFLEMQVHAAFGLVMLFSPTPFVAYFTTSTPDSWGVDPLRDQGVAGILAWTFGELPLLLMLIVTLARWRLQDTSRAARDVRRADEDTEAYNAYLRQLQQRERGSAELRAESDD</sequence>
<feature type="transmembrane region" description="Helical" evidence="6">
    <location>
        <begin position="25"/>
        <end position="45"/>
    </location>
</feature>
<evidence type="ECO:0000256" key="5">
    <source>
        <dbReference type="ARBA" id="ARBA00023136"/>
    </source>
</evidence>
<evidence type="ECO:0008006" key="9">
    <source>
        <dbReference type="Google" id="ProtNLM"/>
    </source>
</evidence>
<dbReference type="Proteomes" id="UP000016462">
    <property type="component" value="Unassembled WGS sequence"/>
</dbReference>
<feature type="transmembrane region" description="Helical" evidence="6">
    <location>
        <begin position="257"/>
        <end position="278"/>
    </location>
</feature>
<gene>
    <name evidence="7" type="ORF">L332_08340</name>
</gene>
<dbReference type="EMBL" id="ASHR01000021">
    <property type="protein sequence ID" value="ERG64457.1"/>
    <property type="molecule type" value="Genomic_DNA"/>
</dbReference>
<accession>U1LQX5</accession>